<dbReference type="EMBL" id="JBIAXI010000014">
    <property type="protein sequence ID" value="MFF4775807.1"/>
    <property type="molecule type" value="Genomic_DNA"/>
</dbReference>
<protein>
    <submittedName>
        <fullName evidence="1">Uncharacterized protein</fullName>
    </submittedName>
</protein>
<comment type="caution">
    <text evidence="1">The sequence shown here is derived from an EMBL/GenBank/DDBJ whole genome shotgun (WGS) entry which is preliminary data.</text>
</comment>
<evidence type="ECO:0000313" key="1">
    <source>
        <dbReference type="EMBL" id="MFF4775807.1"/>
    </source>
</evidence>
<keyword evidence="2" id="KW-1185">Reference proteome</keyword>
<evidence type="ECO:0000313" key="2">
    <source>
        <dbReference type="Proteomes" id="UP001602119"/>
    </source>
</evidence>
<reference evidence="1 2" key="1">
    <citation type="submission" date="2024-10" db="EMBL/GenBank/DDBJ databases">
        <title>The Natural Products Discovery Center: Release of the First 8490 Sequenced Strains for Exploring Actinobacteria Biosynthetic Diversity.</title>
        <authorList>
            <person name="Kalkreuter E."/>
            <person name="Kautsar S.A."/>
            <person name="Yang D."/>
            <person name="Bader C.D."/>
            <person name="Teijaro C.N."/>
            <person name="Fluegel L."/>
            <person name="Davis C.M."/>
            <person name="Simpson J.R."/>
            <person name="Lauterbach L."/>
            <person name="Steele A.D."/>
            <person name="Gui C."/>
            <person name="Meng S."/>
            <person name="Li G."/>
            <person name="Viehrig K."/>
            <person name="Ye F."/>
            <person name="Su P."/>
            <person name="Kiefer A.F."/>
            <person name="Nichols A."/>
            <person name="Cepeda A.J."/>
            <person name="Yan W."/>
            <person name="Fan B."/>
            <person name="Jiang Y."/>
            <person name="Adhikari A."/>
            <person name="Zheng C.-J."/>
            <person name="Schuster L."/>
            <person name="Cowan T.M."/>
            <person name="Smanski M.J."/>
            <person name="Chevrette M.G."/>
            <person name="De Carvalho L.P.S."/>
            <person name="Shen B."/>
        </authorList>
    </citation>
    <scope>NUCLEOTIDE SEQUENCE [LARGE SCALE GENOMIC DNA]</scope>
    <source>
        <strain evidence="1 2">NPDC001281</strain>
    </source>
</reference>
<organism evidence="1 2">
    <name type="scientific">Microtetraspora fusca</name>
    <dbReference type="NCBI Taxonomy" id="1997"/>
    <lineage>
        <taxon>Bacteria</taxon>
        <taxon>Bacillati</taxon>
        <taxon>Actinomycetota</taxon>
        <taxon>Actinomycetes</taxon>
        <taxon>Streptosporangiales</taxon>
        <taxon>Streptosporangiaceae</taxon>
        <taxon>Microtetraspora</taxon>
    </lineage>
</organism>
<gene>
    <name evidence="1" type="ORF">ACFY05_23430</name>
</gene>
<dbReference type="Proteomes" id="UP001602119">
    <property type="component" value="Unassembled WGS sequence"/>
</dbReference>
<proteinExistence type="predicted"/>
<name>A0ABW6VCI8_MICFU</name>
<sequence length="75" mass="7946">MFREWWHTAASGRVPLPVTSTMIRLAGIGFALKPTALGAGFARSSKIVAGPFFIAGIDAILGTPRLIYAIVMSVV</sequence>
<accession>A0ABW6VCI8</accession>
<dbReference type="RefSeq" id="WP_387344042.1">
    <property type="nucleotide sequence ID" value="NZ_JBIAXI010000014.1"/>
</dbReference>